<name>A0A9P4N0K3_9PLEO</name>
<reference evidence="5" key="1">
    <citation type="journal article" date="2020" name="Stud. Mycol.">
        <title>101 Dothideomycetes genomes: A test case for predicting lifestyles and emergence of pathogens.</title>
        <authorList>
            <person name="Haridas S."/>
            <person name="Albert R."/>
            <person name="Binder M."/>
            <person name="Bloem J."/>
            <person name="LaButti K."/>
            <person name="Salamov A."/>
            <person name="Andreopoulos B."/>
            <person name="Baker S."/>
            <person name="Barry K."/>
            <person name="Bills G."/>
            <person name="Bluhm B."/>
            <person name="Cannon C."/>
            <person name="Castanera R."/>
            <person name="Culley D."/>
            <person name="Daum C."/>
            <person name="Ezra D."/>
            <person name="Gonzalez J."/>
            <person name="Henrissat B."/>
            <person name="Kuo A."/>
            <person name="Liang C."/>
            <person name="Lipzen A."/>
            <person name="Lutzoni F."/>
            <person name="Magnuson J."/>
            <person name="Mondo S."/>
            <person name="Nolan M."/>
            <person name="Ohm R."/>
            <person name="Pangilinan J."/>
            <person name="Park H.-J."/>
            <person name="Ramirez L."/>
            <person name="Alfaro M."/>
            <person name="Sun H."/>
            <person name="Tritt A."/>
            <person name="Yoshinaga Y."/>
            <person name="Zwiers L.-H."/>
            <person name="Turgeon B."/>
            <person name="Goodwin S."/>
            <person name="Spatafora J."/>
            <person name="Crous P."/>
            <person name="Grigoriev I."/>
        </authorList>
    </citation>
    <scope>NUCLEOTIDE SEQUENCE [LARGE SCALE GENOMIC DNA]</scope>
    <source>
        <strain evidence="5">CBS 304.66</strain>
    </source>
</reference>
<dbReference type="AlphaFoldDB" id="A0A9P4N0K3"/>
<accession>A0A9P4N0K3</accession>
<evidence type="ECO:0000256" key="1">
    <source>
        <dbReference type="ARBA" id="ARBA00022737"/>
    </source>
</evidence>
<keyword evidence="1" id="KW-0677">Repeat</keyword>
<dbReference type="SUPFAM" id="SSF48403">
    <property type="entry name" value="Ankyrin repeat"/>
    <property type="match status" value="1"/>
</dbReference>
<comment type="caution">
    <text evidence="4">The sequence shown here is derived from an EMBL/GenBank/DDBJ whole genome shotgun (WGS) entry which is preliminary data.</text>
</comment>
<dbReference type="PROSITE" id="PS50088">
    <property type="entry name" value="ANK_REPEAT"/>
    <property type="match status" value="1"/>
</dbReference>
<dbReference type="SUPFAM" id="SSF53474">
    <property type="entry name" value="alpha/beta-Hydrolases"/>
    <property type="match status" value="1"/>
</dbReference>
<dbReference type="SUPFAM" id="SSF52540">
    <property type="entry name" value="P-loop containing nucleoside triphosphate hydrolases"/>
    <property type="match status" value="1"/>
</dbReference>
<dbReference type="InterPro" id="IPR036770">
    <property type="entry name" value="Ankyrin_rpt-contain_sf"/>
</dbReference>
<organism evidence="4 5">
    <name type="scientific">Lojkania enalia</name>
    <dbReference type="NCBI Taxonomy" id="147567"/>
    <lineage>
        <taxon>Eukaryota</taxon>
        <taxon>Fungi</taxon>
        <taxon>Dikarya</taxon>
        <taxon>Ascomycota</taxon>
        <taxon>Pezizomycotina</taxon>
        <taxon>Dothideomycetes</taxon>
        <taxon>Pleosporomycetidae</taxon>
        <taxon>Pleosporales</taxon>
        <taxon>Pleosporales incertae sedis</taxon>
        <taxon>Lojkania</taxon>
    </lineage>
</organism>
<keyword evidence="2" id="KW-0040">ANK repeat</keyword>
<protein>
    <recommendedName>
        <fullName evidence="3">Nephrocystin 3-like N-terminal domain-containing protein</fullName>
    </recommendedName>
</protein>
<evidence type="ECO:0000313" key="4">
    <source>
        <dbReference type="EMBL" id="KAF2261462.1"/>
    </source>
</evidence>
<evidence type="ECO:0000313" key="5">
    <source>
        <dbReference type="Proteomes" id="UP000800093"/>
    </source>
</evidence>
<dbReference type="InterPro" id="IPR056884">
    <property type="entry name" value="NPHP3-like_N"/>
</dbReference>
<dbReference type="OrthoDB" id="1658288at2759"/>
<dbReference type="InterPro" id="IPR027417">
    <property type="entry name" value="P-loop_NTPase"/>
</dbReference>
<dbReference type="PANTHER" id="PTHR10039:SF5">
    <property type="entry name" value="NACHT DOMAIN-CONTAINING PROTEIN"/>
    <property type="match status" value="1"/>
</dbReference>
<dbReference type="InterPro" id="IPR002110">
    <property type="entry name" value="Ankyrin_rpt"/>
</dbReference>
<dbReference type="Gene3D" id="3.40.50.1820">
    <property type="entry name" value="alpha/beta hydrolase"/>
    <property type="match status" value="1"/>
</dbReference>
<dbReference type="InterPro" id="IPR029058">
    <property type="entry name" value="AB_hydrolase_fold"/>
</dbReference>
<feature type="domain" description="Nephrocystin 3-like N-terminal" evidence="3">
    <location>
        <begin position="458"/>
        <end position="632"/>
    </location>
</feature>
<dbReference type="Gene3D" id="1.25.40.20">
    <property type="entry name" value="Ankyrin repeat-containing domain"/>
    <property type="match status" value="1"/>
</dbReference>
<proteinExistence type="predicted"/>
<evidence type="ECO:0000256" key="2">
    <source>
        <dbReference type="PROSITE-ProRule" id="PRU00023"/>
    </source>
</evidence>
<feature type="repeat" description="ANK" evidence="2">
    <location>
        <begin position="987"/>
        <end position="1019"/>
    </location>
</feature>
<keyword evidence="5" id="KW-1185">Reference proteome</keyword>
<sequence>MRNTTDEPSNTLGPPLLLAHNPKREAEPILGQLELSTRLKIFPVTYRLRRIPYGVTKEKLARAIARSDILERDGDVKISSLAEDPCWAGYQIATGEIGFKPSFIQGGPATQSRDEWLLKTDVALHEIIVDKHFRGLTPLQSTRASECSVDIIALSGLASHAFGSFKQKGGSYMWLRDELPSFVPHARVLIYGYDTHLENSQSFATLEDLGSRFAQAICTARNYSRKESSSSPERPLLLLGHSLGGIVVKSAVVQMNRAKDFDPSYQANLKSIYGILCFGTPATGMNIKHWIPMVNDNPNRGLIEQLNRDNDSLRNLNRNFPVAFSLHDSKVFSYYETELSPTAQQAEDGKWALNGPLERLVDPTAAINGRPWEADFPFVLPIRRNHSELVKFPPRDEDLETVLVQIGRLFAEAIGAVRQRFDHTREIYEFSQVEQDCGRSLSFDEINNRYIELRPSPGTCSWVSKHHQYHEWLREFQSVLLITGKPGSGKSNAMKYLVEHIRNEARYRSIVLKYFFHGGGTSTLQKSVEGMLQTFLYQLLQEATQHSGPLITYFTDNGKDGENSRWHVAELRDLLETIVSRVRQDLDVFIFIDALDESESADTDRVFLDLCRSLFLASPNVYGKLHVCISHREYPVLSTLHRDSIRKIYADRNNGDDLRRYVEAQLNDMEILSPRDFVLKDMILSRARGIFLWVRLTLETIERLDLAGDGDISTLKEAIRETPKDLNDLYSVLIPGTLRGHEKNLARKLFQWVCFSCWPLTLDDIREAMALDPEMEESSISAYQGTSSYIFDHDQLVRKIRSLSHGLLEVVDNTRTNRYNYALETYMPTVQLIHQSVKDFLLHSGLALLETRGSRSENIVGWAHFELSRSSIRYLTTSEILGEPSTNIWKLIRQYPFIDTAIDWEYHVTLVEKARIPQGDLVKLLTWPIFPAFKRFVGSTVPGLAPTSPVHLFADRGWLSPLQAFYRDVCAQGNSSVHNIFDAADDQGITPLYLAASSKRHKVVEWLLQILPHANITGRILSLAAADASTDLLGLLLNAIKVRLPLVEALTDEDISGIIGSMRHRAAGIRWLNQQLGCADWITHHVLLSAATRDKAAPEALRQLIKLKNPEVKITQDLVRAVLSRGHSDMLRSVVVAGTYDLGLTDETLNIFLRKVKGWETLSVAVRQQNHSSQSPNEIVHRETLLDKYDEDKVIRLHALRDEFMRLLFPDNDVSHVTSEIRNAAFFPRRPTSLEDPASKRKKRIRWK</sequence>
<dbReference type="Proteomes" id="UP000800093">
    <property type="component" value="Unassembled WGS sequence"/>
</dbReference>
<gene>
    <name evidence="4" type="ORF">CC78DRAFT_535652</name>
</gene>
<dbReference type="EMBL" id="ML986657">
    <property type="protein sequence ID" value="KAF2261462.1"/>
    <property type="molecule type" value="Genomic_DNA"/>
</dbReference>
<dbReference type="Gene3D" id="3.40.50.300">
    <property type="entry name" value="P-loop containing nucleotide triphosphate hydrolases"/>
    <property type="match status" value="1"/>
</dbReference>
<dbReference type="PANTHER" id="PTHR10039">
    <property type="entry name" value="AMELOGENIN"/>
    <property type="match status" value="1"/>
</dbReference>
<evidence type="ECO:0000259" key="3">
    <source>
        <dbReference type="Pfam" id="PF24883"/>
    </source>
</evidence>
<dbReference type="Pfam" id="PF24883">
    <property type="entry name" value="NPHP3_N"/>
    <property type="match status" value="1"/>
</dbReference>